<evidence type="ECO:0008006" key="5">
    <source>
        <dbReference type="Google" id="ProtNLM"/>
    </source>
</evidence>
<feature type="transmembrane region" description="Helical" evidence="2">
    <location>
        <begin position="130"/>
        <end position="148"/>
    </location>
</feature>
<keyword evidence="2" id="KW-0812">Transmembrane</keyword>
<protein>
    <recommendedName>
        <fullName evidence="5">DUF4064 domain-containing protein</fullName>
    </recommendedName>
</protein>
<feature type="compositionally biased region" description="Pro residues" evidence="1">
    <location>
        <begin position="1"/>
        <end position="12"/>
    </location>
</feature>
<keyword evidence="2" id="KW-1133">Transmembrane helix</keyword>
<feature type="region of interest" description="Disordered" evidence="1">
    <location>
        <begin position="1"/>
        <end position="24"/>
    </location>
</feature>
<proteinExistence type="predicted"/>
<sequence length="181" mass="19836">MLPQPNFGPNPEPAGSGDEEVDGPPKQLRRLRIAIWVQVVFGVLAGNLMIVNMFSLRQSSTDELVATYTDVYVDQGETQANAVKFAQDSAEYFHSSSYLTSTLVIGGLAVVAAVIGALCAVRLKTRLKAVRWWAVGATAVLFIIGMLTSTSFGLMVAPWVFASVLALWWLFARDVRQWLNE</sequence>
<feature type="transmembrane region" description="Helical" evidence="2">
    <location>
        <begin position="154"/>
        <end position="172"/>
    </location>
</feature>
<evidence type="ECO:0000313" key="4">
    <source>
        <dbReference type="Proteomes" id="UP000308760"/>
    </source>
</evidence>
<reference evidence="4" key="1">
    <citation type="submission" date="2019-04" db="EMBL/GenBank/DDBJ databases">
        <title>Nocardioides xinjiangensis sp. nov.</title>
        <authorList>
            <person name="Liu S."/>
        </authorList>
    </citation>
    <scope>NUCLEOTIDE SEQUENCE [LARGE SCALE GENOMIC DNA]</scope>
    <source>
        <strain evidence="4">18</strain>
    </source>
</reference>
<dbReference type="EMBL" id="STGY01000071">
    <property type="protein sequence ID" value="THV37049.1"/>
    <property type="molecule type" value="Genomic_DNA"/>
</dbReference>
<keyword evidence="2" id="KW-0472">Membrane</keyword>
<dbReference type="RefSeq" id="WP_136536525.1">
    <property type="nucleotide sequence ID" value="NZ_STGY01000071.1"/>
</dbReference>
<evidence type="ECO:0000256" key="2">
    <source>
        <dbReference type="SAM" id="Phobius"/>
    </source>
</evidence>
<evidence type="ECO:0000313" key="3">
    <source>
        <dbReference type="EMBL" id="THV37049.1"/>
    </source>
</evidence>
<organism evidence="3 4">
    <name type="scientific">Glycomyces buryatensis</name>
    <dbReference type="NCBI Taxonomy" id="2570927"/>
    <lineage>
        <taxon>Bacteria</taxon>
        <taxon>Bacillati</taxon>
        <taxon>Actinomycetota</taxon>
        <taxon>Actinomycetes</taxon>
        <taxon>Glycomycetales</taxon>
        <taxon>Glycomycetaceae</taxon>
        <taxon>Glycomyces</taxon>
    </lineage>
</organism>
<accession>A0A4S8Q853</accession>
<reference evidence="3 4" key="2">
    <citation type="submission" date="2019-05" db="EMBL/GenBank/DDBJ databases">
        <title>Glycomyces buryatensis sp. nov.</title>
        <authorList>
            <person name="Nikitina E."/>
        </authorList>
    </citation>
    <scope>NUCLEOTIDE SEQUENCE [LARGE SCALE GENOMIC DNA]</scope>
    <source>
        <strain evidence="3 4">18</strain>
    </source>
</reference>
<dbReference type="OrthoDB" id="5182603at2"/>
<keyword evidence="4" id="KW-1185">Reference proteome</keyword>
<feature type="transmembrane region" description="Helical" evidence="2">
    <location>
        <begin position="33"/>
        <end position="54"/>
    </location>
</feature>
<dbReference type="Proteomes" id="UP000308760">
    <property type="component" value="Unassembled WGS sequence"/>
</dbReference>
<feature type="transmembrane region" description="Helical" evidence="2">
    <location>
        <begin position="98"/>
        <end position="123"/>
    </location>
</feature>
<name>A0A4S8Q853_9ACTN</name>
<gene>
    <name evidence="3" type="ORF">FAB82_21090</name>
</gene>
<comment type="caution">
    <text evidence="3">The sequence shown here is derived from an EMBL/GenBank/DDBJ whole genome shotgun (WGS) entry which is preliminary data.</text>
</comment>
<evidence type="ECO:0000256" key="1">
    <source>
        <dbReference type="SAM" id="MobiDB-lite"/>
    </source>
</evidence>
<dbReference type="AlphaFoldDB" id="A0A4S8Q853"/>